<sequence length="240" mass="27009">MNISMRKINAIFILRLQLILKNFSLLMAPLMAIGYVIAFKNFFPSNLPSLRALTLNMGIILNITMGGIMFGSYPIAEEKEHHTLRVLMTSSVNATEYFIGSLLPSLLILTLVSIILVPLSGTSWQQVSIINYLVITIICTIISILVGFTVGIFSHNQTSAGVLSLLPTVIFTFIPMFKGFNKTISTISDFLYSGVIAKFINQSLLKHRFTWNLFDVGLLIVWLIIFSIVLIYAYRYKHFD</sequence>
<dbReference type="AlphaFoldDB" id="A0A0R1PC55"/>
<evidence type="ECO:0000313" key="2">
    <source>
        <dbReference type="EMBL" id="KRL30033.1"/>
    </source>
</evidence>
<feature type="transmembrane region" description="Helical" evidence="1">
    <location>
        <begin position="12"/>
        <end position="37"/>
    </location>
</feature>
<feature type="transmembrane region" description="Helical" evidence="1">
    <location>
        <begin position="160"/>
        <end position="177"/>
    </location>
</feature>
<dbReference type="PATRIC" id="fig|1122151.5.peg.299"/>
<protein>
    <submittedName>
        <fullName evidence="2">ABC transporter, permease protein</fullName>
    </submittedName>
</protein>
<dbReference type="RefSeq" id="WP_056955903.1">
    <property type="nucleotide sequence ID" value="NZ_AZES01000099.1"/>
</dbReference>
<reference evidence="2 3" key="1">
    <citation type="journal article" date="2015" name="Genome Announc.">
        <title>Expanding the biotechnology potential of lactobacilli through comparative genomics of 213 strains and associated genera.</title>
        <authorList>
            <person name="Sun Z."/>
            <person name="Harris H.M."/>
            <person name="McCann A."/>
            <person name="Guo C."/>
            <person name="Argimon S."/>
            <person name="Zhang W."/>
            <person name="Yang X."/>
            <person name="Jeffery I.B."/>
            <person name="Cooney J.C."/>
            <person name="Kagawa T.F."/>
            <person name="Liu W."/>
            <person name="Song Y."/>
            <person name="Salvetti E."/>
            <person name="Wrobel A."/>
            <person name="Rasinkangas P."/>
            <person name="Parkhill J."/>
            <person name="Rea M.C."/>
            <person name="O'Sullivan O."/>
            <person name="Ritari J."/>
            <person name="Douillard F.P."/>
            <person name="Paul Ross R."/>
            <person name="Yang R."/>
            <person name="Briner A.E."/>
            <person name="Felis G.E."/>
            <person name="de Vos W.M."/>
            <person name="Barrangou R."/>
            <person name="Klaenhammer T.R."/>
            <person name="Caufield P.W."/>
            <person name="Cui Y."/>
            <person name="Zhang H."/>
            <person name="O'Toole P.W."/>
        </authorList>
    </citation>
    <scope>NUCLEOTIDE SEQUENCE [LARGE SCALE GENOMIC DNA]</scope>
    <source>
        <strain evidence="2 3">DSM 13238</strain>
    </source>
</reference>
<keyword evidence="1" id="KW-0812">Transmembrane</keyword>
<feature type="transmembrane region" description="Helical" evidence="1">
    <location>
        <begin position="57"/>
        <end position="76"/>
    </location>
</feature>
<keyword evidence="1" id="KW-0472">Membrane</keyword>
<dbReference type="OrthoDB" id="3182222at2"/>
<accession>A0A0R1PC55</accession>
<dbReference type="GeneID" id="96668350"/>
<dbReference type="Proteomes" id="UP000051908">
    <property type="component" value="Unassembled WGS sequence"/>
</dbReference>
<feature type="transmembrane region" description="Helical" evidence="1">
    <location>
        <begin position="97"/>
        <end position="117"/>
    </location>
</feature>
<keyword evidence="1" id="KW-1133">Transmembrane helix</keyword>
<evidence type="ECO:0000256" key="1">
    <source>
        <dbReference type="SAM" id="Phobius"/>
    </source>
</evidence>
<evidence type="ECO:0000313" key="3">
    <source>
        <dbReference type="Proteomes" id="UP000051908"/>
    </source>
</evidence>
<organism evidence="2 3">
    <name type="scientific">Companilactobacillus paralimentarius DSM 13238 = JCM 10415</name>
    <dbReference type="NCBI Taxonomy" id="1122151"/>
    <lineage>
        <taxon>Bacteria</taxon>
        <taxon>Bacillati</taxon>
        <taxon>Bacillota</taxon>
        <taxon>Bacilli</taxon>
        <taxon>Lactobacillales</taxon>
        <taxon>Lactobacillaceae</taxon>
        <taxon>Companilactobacillus</taxon>
    </lineage>
</organism>
<dbReference type="EMBL" id="AZES01000099">
    <property type="protein sequence ID" value="KRL30033.1"/>
    <property type="molecule type" value="Genomic_DNA"/>
</dbReference>
<keyword evidence="3" id="KW-1185">Reference proteome</keyword>
<proteinExistence type="predicted"/>
<feature type="transmembrane region" description="Helical" evidence="1">
    <location>
        <begin position="129"/>
        <end position="153"/>
    </location>
</feature>
<comment type="caution">
    <text evidence="2">The sequence shown here is derived from an EMBL/GenBank/DDBJ whole genome shotgun (WGS) entry which is preliminary data.</text>
</comment>
<feature type="transmembrane region" description="Helical" evidence="1">
    <location>
        <begin position="213"/>
        <end position="234"/>
    </location>
</feature>
<gene>
    <name evidence="2" type="ORF">FD33_GL000288</name>
</gene>
<name>A0A0R1PC55_9LACO</name>